<evidence type="ECO:0000313" key="2">
    <source>
        <dbReference type="Proteomes" id="UP000534286"/>
    </source>
</evidence>
<evidence type="ECO:0008006" key="3">
    <source>
        <dbReference type="Google" id="ProtNLM"/>
    </source>
</evidence>
<dbReference type="AlphaFoldDB" id="A0A7W7RRV1"/>
<comment type="caution">
    <text evidence="1">The sequence shown here is derived from an EMBL/GenBank/DDBJ whole genome shotgun (WGS) entry which is preliminary data.</text>
</comment>
<dbReference type="Proteomes" id="UP000534286">
    <property type="component" value="Unassembled WGS sequence"/>
</dbReference>
<dbReference type="EMBL" id="JACHJU010000001">
    <property type="protein sequence ID" value="MBB4937029.1"/>
    <property type="molecule type" value="Genomic_DNA"/>
</dbReference>
<reference evidence="1 2" key="1">
    <citation type="submission" date="2020-08" db="EMBL/GenBank/DDBJ databases">
        <title>Sequencing the genomes of 1000 actinobacteria strains.</title>
        <authorList>
            <person name="Klenk H.-P."/>
        </authorList>
    </citation>
    <scope>NUCLEOTIDE SEQUENCE [LARGE SCALE GENOMIC DNA]</scope>
    <source>
        <strain evidence="1 2">DSM 43023</strain>
    </source>
</reference>
<dbReference type="RefSeq" id="WP_184753470.1">
    <property type="nucleotide sequence ID" value="NZ_BAABEK010000009.1"/>
</dbReference>
<organism evidence="1 2">
    <name type="scientific">Streptosporangium album</name>
    <dbReference type="NCBI Taxonomy" id="47479"/>
    <lineage>
        <taxon>Bacteria</taxon>
        <taxon>Bacillati</taxon>
        <taxon>Actinomycetota</taxon>
        <taxon>Actinomycetes</taxon>
        <taxon>Streptosporangiales</taxon>
        <taxon>Streptosporangiaceae</taxon>
        <taxon>Streptosporangium</taxon>
    </lineage>
</organism>
<protein>
    <recommendedName>
        <fullName evidence="3">Restriction endonuclease domain-containing protein</fullName>
    </recommendedName>
</protein>
<dbReference type="PANTHER" id="PTHR35400">
    <property type="entry name" value="SLR1083 PROTEIN"/>
    <property type="match status" value="1"/>
</dbReference>
<dbReference type="PANTHER" id="PTHR35400:SF3">
    <property type="entry name" value="SLL1072 PROTEIN"/>
    <property type="match status" value="1"/>
</dbReference>
<accession>A0A7W7RRV1</accession>
<dbReference type="InterPro" id="IPR012296">
    <property type="entry name" value="Nuclease_put_TT1808"/>
</dbReference>
<gene>
    <name evidence="1" type="ORF">FHR32_001334</name>
</gene>
<sequence length="147" mass="17141">MSDREELDQRYQDECDRWPGRKVEIINGRIVVRESATFDHAKVIYWLLLQLIPSMTEREWLPVWDLKLFLGVQKDRYKPDHVVKPRNCAAADVPLYLVIDAFKNQVRLLSRPSETGYAHETLVKLGDPLDLPAPWNLTIDTGKLIEE</sequence>
<proteinExistence type="predicted"/>
<evidence type="ECO:0000313" key="1">
    <source>
        <dbReference type="EMBL" id="MBB4937029.1"/>
    </source>
</evidence>
<dbReference type="InterPro" id="IPR011335">
    <property type="entry name" value="Restrct_endonuc-II-like"/>
</dbReference>
<dbReference type="Gene3D" id="3.90.1570.10">
    <property type="entry name" value="tt1808, chain A"/>
    <property type="match status" value="1"/>
</dbReference>
<keyword evidence="2" id="KW-1185">Reference proteome</keyword>
<dbReference type="SUPFAM" id="SSF52980">
    <property type="entry name" value="Restriction endonuclease-like"/>
    <property type="match status" value="1"/>
</dbReference>
<name>A0A7W7RRV1_9ACTN</name>